<dbReference type="NCBIfam" id="TIGR01932">
    <property type="entry name" value="hflC"/>
    <property type="match status" value="2"/>
</dbReference>
<evidence type="ECO:0000256" key="3">
    <source>
        <dbReference type="ARBA" id="ARBA00022692"/>
    </source>
</evidence>
<accession>A0A1H2GIR7</accession>
<sequence length="289" mass="33338">MSNKTIFGLVIALVVLVVGWQSFFVVSQTERGIVLQFGKVVRNDINPGLHFKLPFVQEARIFDGRLLTLDTTTQRYLTLEKKALMVDSYAKWRIDDVQRFYTATSGLRSLAEERLSRQLESGLRNEVARRTLNEVVSGERDQLMADITSSLNENAQRELGIEVLDVRVKGIDLPREVNRSVFERMSTEREREAREHRARGREIGEGIRADADRQRRVILAEAFRESEEIRGDGDAQSAAIYSEAYNQDAEFYSFYRSLQAYRESFTSKADIMVLDPDSEFFRYLRGSQR</sequence>
<protein>
    <recommendedName>
        <fullName evidence="6">Protein HflC</fullName>
    </recommendedName>
</protein>
<dbReference type="RefSeq" id="WP_092387086.1">
    <property type="nucleotide sequence ID" value="NZ_LT629787.1"/>
</dbReference>
<feature type="transmembrane region" description="Helical" evidence="7">
    <location>
        <begin position="6"/>
        <end position="26"/>
    </location>
</feature>
<dbReference type="SMART" id="SM00244">
    <property type="entry name" value="PHB"/>
    <property type="match status" value="1"/>
</dbReference>
<evidence type="ECO:0000256" key="2">
    <source>
        <dbReference type="ARBA" id="ARBA00007862"/>
    </source>
</evidence>
<evidence type="ECO:0000256" key="4">
    <source>
        <dbReference type="ARBA" id="ARBA00022989"/>
    </source>
</evidence>
<keyword evidence="4 7" id="KW-1133">Transmembrane helix</keyword>
<dbReference type="SUPFAM" id="SSF117892">
    <property type="entry name" value="Band 7/SPFH domain"/>
    <property type="match status" value="1"/>
</dbReference>
<name>A0A1H2GIR7_9GAMM</name>
<dbReference type="InterPro" id="IPR010200">
    <property type="entry name" value="HflC"/>
</dbReference>
<evidence type="ECO:0000313" key="10">
    <source>
        <dbReference type="Proteomes" id="UP000243924"/>
    </source>
</evidence>
<evidence type="ECO:0000313" key="9">
    <source>
        <dbReference type="EMBL" id="SDU19291.1"/>
    </source>
</evidence>
<dbReference type="STRING" id="1434072.SAMN05216210_2324"/>
<dbReference type="CDD" id="cd03405">
    <property type="entry name" value="SPFH_HflC"/>
    <property type="match status" value="1"/>
</dbReference>
<dbReference type="InterPro" id="IPR036013">
    <property type="entry name" value="Band_7/SPFH_dom_sf"/>
</dbReference>
<dbReference type="Gene3D" id="3.30.479.30">
    <property type="entry name" value="Band 7 domain"/>
    <property type="match status" value="1"/>
</dbReference>
<proteinExistence type="inferred from homology"/>
<dbReference type="AlphaFoldDB" id="A0A1H2GIR7"/>
<dbReference type="PANTHER" id="PTHR42911:SF1">
    <property type="entry name" value="MODULATOR OF FTSH PROTEASE HFLC"/>
    <property type="match status" value="1"/>
</dbReference>
<dbReference type="Proteomes" id="UP000243924">
    <property type="component" value="Chromosome I"/>
</dbReference>
<dbReference type="EMBL" id="LT629787">
    <property type="protein sequence ID" value="SDU19291.1"/>
    <property type="molecule type" value="Genomic_DNA"/>
</dbReference>
<dbReference type="GO" id="GO:0006508">
    <property type="term" value="P:proteolysis"/>
    <property type="evidence" value="ECO:0007669"/>
    <property type="project" value="UniProtKB-KW"/>
</dbReference>
<keyword evidence="9" id="KW-0645">Protease</keyword>
<evidence type="ECO:0000256" key="1">
    <source>
        <dbReference type="ARBA" id="ARBA00004167"/>
    </source>
</evidence>
<evidence type="ECO:0000256" key="6">
    <source>
        <dbReference type="PIRNR" id="PIRNR005651"/>
    </source>
</evidence>
<comment type="similarity">
    <text evidence="2 6">Belongs to the band 7/mec-2 family. HflC subfamily.</text>
</comment>
<organism evidence="9 10">
    <name type="scientific">Halopseudomonas salegens</name>
    <dbReference type="NCBI Taxonomy" id="1434072"/>
    <lineage>
        <taxon>Bacteria</taxon>
        <taxon>Pseudomonadati</taxon>
        <taxon>Pseudomonadota</taxon>
        <taxon>Gammaproteobacteria</taxon>
        <taxon>Pseudomonadales</taxon>
        <taxon>Pseudomonadaceae</taxon>
        <taxon>Halopseudomonas</taxon>
    </lineage>
</organism>
<keyword evidence="5 7" id="KW-0472">Membrane</keyword>
<feature type="domain" description="Band 7" evidence="8">
    <location>
        <begin position="21"/>
        <end position="185"/>
    </location>
</feature>
<dbReference type="GO" id="GO:0016020">
    <property type="term" value="C:membrane"/>
    <property type="evidence" value="ECO:0007669"/>
    <property type="project" value="UniProtKB-SubCell"/>
</dbReference>
<gene>
    <name evidence="9" type="ORF">SAMN05216210_2324</name>
</gene>
<evidence type="ECO:0000256" key="5">
    <source>
        <dbReference type="ARBA" id="ARBA00023136"/>
    </source>
</evidence>
<dbReference type="PANTHER" id="PTHR42911">
    <property type="entry name" value="MODULATOR OF FTSH PROTEASE HFLC"/>
    <property type="match status" value="1"/>
</dbReference>
<comment type="subcellular location">
    <subcellularLocation>
        <location evidence="1">Membrane</location>
        <topology evidence="1">Single-pass membrane protein</topology>
    </subcellularLocation>
</comment>
<dbReference type="InterPro" id="IPR001107">
    <property type="entry name" value="Band_7"/>
</dbReference>
<evidence type="ECO:0000256" key="7">
    <source>
        <dbReference type="SAM" id="Phobius"/>
    </source>
</evidence>
<keyword evidence="3 7" id="KW-0812">Transmembrane</keyword>
<keyword evidence="10" id="KW-1185">Reference proteome</keyword>
<dbReference type="Pfam" id="PF01145">
    <property type="entry name" value="Band_7"/>
    <property type="match status" value="1"/>
</dbReference>
<evidence type="ECO:0000259" key="8">
    <source>
        <dbReference type="SMART" id="SM00244"/>
    </source>
</evidence>
<keyword evidence="9" id="KW-0378">Hydrolase</keyword>
<reference evidence="10" key="1">
    <citation type="submission" date="2016-10" db="EMBL/GenBank/DDBJ databases">
        <authorList>
            <person name="Varghese N."/>
            <person name="Submissions S."/>
        </authorList>
    </citation>
    <scope>NUCLEOTIDE SEQUENCE [LARGE SCALE GENOMIC DNA]</scope>
    <source>
        <strain evidence="10">CECT 8338</strain>
    </source>
</reference>
<dbReference type="GO" id="GO:0008233">
    <property type="term" value="F:peptidase activity"/>
    <property type="evidence" value="ECO:0007669"/>
    <property type="project" value="UniProtKB-KW"/>
</dbReference>
<dbReference type="OrthoDB" id="9812991at2"/>
<dbReference type="PIRSF" id="PIRSF005651">
    <property type="entry name" value="HflC"/>
    <property type="match status" value="1"/>
</dbReference>
<comment type="function">
    <text evidence="6">HflC and HflK could regulate a protease.</text>
</comment>
<dbReference type="PRINTS" id="PR00721">
    <property type="entry name" value="STOMATIN"/>
</dbReference>
<dbReference type="InterPro" id="IPR001972">
    <property type="entry name" value="Stomatin_HflK_fam"/>
</dbReference>